<keyword evidence="4" id="KW-1185">Reference proteome</keyword>
<dbReference type="InterPro" id="IPR029063">
    <property type="entry name" value="SAM-dependent_MTases_sf"/>
</dbReference>
<dbReference type="InterPro" id="IPR041698">
    <property type="entry name" value="Methyltransf_25"/>
</dbReference>
<name>A0A0B7MRU5_9FUNG</name>
<dbReference type="AlphaFoldDB" id="A0A0B7MRU5"/>
<feature type="region of interest" description="Disordered" evidence="1">
    <location>
        <begin position="1"/>
        <end position="20"/>
    </location>
</feature>
<dbReference type="CDD" id="cd02440">
    <property type="entry name" value="AdoMet_MTases"/>
    <property type="match status" value="1"/>
</dbReference>
<accession>A0A0B7MRU5</accession>
<dbReference type="PANTHER" id="PTHR43591">
    <property type="entry name" value="METHYLTRANSFERASE"/>
    <property type="match status" value="1"/>
</dbReference>
<sequence>MTQVDNYRHKDGRTYHNENESRYLLPNDTEEIDRLKRQHNLMKVTLDGLYSVPLKRKLKHGITVLDAGCGPGGWSLDMAAKYKNSQFHGVDMFEKQFPNKKDRLANTEFIEGNLVNRIPYPDNTFDYVYQRLLCMALTSQQWEDNLKEDLRVMKPGGYIELVEYDHSKMSGYGPTFAKQQAAIEKYQTSQGIPPLIATELVDRLKQAGDAILCAFQGLGPHLCEIVPEWKDANVYKQHLQECRVEAATNKVYLYCNVITAQKPKASSHTWNPNVGCRIS</sequence>
<organism evidence="3 4">
    <name type="scientific">Parasitella parasitica</name>
    <dbReference type="NCBI Taxonomy" id="35722"/>
    <lineage>
        <taxon>Eukaryota</taxon>
        <taxon>Fungi</taxon>
        <taxon>Fungi incertae sedis</taxon>
        <taxon>Mucoromycota</taxon>
        <taxon>Mucoromycotina</taxon>
        <taxon>Mucoromycetes</taxon>
        <taxon>Mucorales</taxon>
        <taxon>Mucorineae</taxon>
        <taxon>Mucoraceae</taxon>
        <taxon>Parasitella</taxon>
    </lineage>
</organism>
<evidence type="ECO:0000259" key="2">
    <source>
        <dbReference type="Pfam" id="PF13649"/>
    </source>
</evidence>
<dbReference type="EMBL" id="LN719426">
    <property type="protein sequence ID" value="CEP07777.1"/>
    <property type="molecule type" value="Genomic_DNA"/>
</dbReference>
<dbReference type="SUPFAM" id="SSF53335">
    <property type="entry name" value="S-adenosyl-L-methionine-dependent methyltransferases"/>
    <property type="match status" value="1"/>
</dbReference>
<protein>
    <recommendedName>
        <fullName evidence="2">Methyltransferase domain-containing protein</fullName>
    </recommendedName>
</protein>
<dbReference type="STRING" id="35722.A0A0B7MRU5"/>
<gene>
    <name evidence="3" type="primary">PARPA_01085.1 scaffold 1359</name>
</gene>
<dbReference type="Pfam" id="PF13649">
    <property type="entry name" value="Methyltransf_25"/>
    <property type="match status" value="1"/>
</dbReference>
<reference evidence="3 4" key="1">
    <citation type="submission" date="2014-09" db="EMBL/GenBank/DDBJ databases">
        <authorList>
            <person name="Ellenberger Sabrina"/>
        </authorList>
    </citation>
    <scope>NUCLEOTIDE SEQUENCE [LARGE SCALE GENOMIC DNA]</scope>
    <source>
        <strain evidence="3 4">CBS 412.66</strain>
    </source>
</reference>
<proteinExistence type="predicted"/>
<dbReference type="Gene3D" id="3.40.50.150">
    <property type="entry name" value="Vaccinia Virus protein VP39"/>
    <property type="match status" value="1"/>
</dbReference>
<dbReference type="OrthoDB" id="2013972at2759"/>
<dbReference type="Proteomes" id="UP000054107">
    <property type="component" value="Unassembled WGS sequence"/>
</dbReference>
<evidence type="ECO:0000313" key="4">
    <source>
        <dbReference type="Proteomes" id="UP000054107"/>
    </source>
</evidence>
<feature type="domain" description="Methyltransferase" evidence="2">
    <location>
        <begin position="64"/>
        <end position="157"/>
    </location>
</feature>
<evidence type="ECO:0000313" key="3">
    <source>
        <dbReference type="EMBL" id="CEP07777.1"/>
    </source>
</evidence>
<evidence type="ECO:0000256" key="1">
    <source>
        <dbReference type="SAM" id="MobiDB-lite"/>
    </source>
</evidence>